<reference evidence="2 3" key="1">
    <citation type="submission" date="2018-01" db="EMBL/GenBank/DDBJ databases">
        <title>Draft Genome Sequence of Komagataeibacter maltaceti LMG 1529, a Vinegar Producing Acetic Acid Bacterium Isolated from Malt Vinegar Brewery Acetifiers.</title>
        <authorList>
            <person name="Zhang Q."/>
            <person name="Hollensteiner J."/>
            <person name="Poehlein A."/>
            <person name="Daniel R."/>
        </authorList>
    </citation>
    <scope>NUCLEOTIDE SEQUENCE [LARGE SCALE GENOMIC DNA]</scope>
    <source>
        <strain evidence="2 3">LMG 1529</strain>
    </source>
</reference>
<protein>
    <recommendedName>
        <fullName evidence="4">Lipoprotein</fullName>
    </recommendedName>
</protein>
<dbReference type="Proteomes" id="UP000237344">
    <property type="component" value="Unassembled WGS sequence"/>
</dbReference>
<dbReference type="PROSITE" id="PS51257">
    <property type="entry name" value="PROKAR_LIPOPROTEIN"/>
    <property type="match status" value="1"/>
</dbReference>
<organism evidence="2 3">
    <name type="scientific">Novacetimonas maltaceti</name>
    <dbReference type="NCBI Taxonomy" id="1203393"/>
    <lineage>
        <taxon>Bacteria</taxon>
        <taxon>Pseudomonadati</taxon>
        <taxon>Pseudomonadota</taxon>
        <taxon>Alphaproteobacteria</taxon>
        <taxon>Acetobacterales</taxon>
        <taxon>Acetobacteraceae</taxon>
        <taxon>Novacetimonas</taxon>
    </lineage>
</organism>
<keyword evidence="3" id="KW-1185">Reference proteome</keyword>
<evidence type="ECO:0000313" key="2">
    <source>
        <dbReference type="EMBL" id="POF64003.1"/>
    </source>
</evidence>
<evidence type="ECO:0000313" key="3">
    <source>
        <dbReference type="Proteomes" id="UP000237344"/>
    </source>
</evidence>
<evidence type="ECO:0008006" key="4">
    <source>
        <dbReference type="Google" id="ProtNLM"/>
    </source>
</evidence>
<proteinExistence type="predicted"/>
<feature type="region of interest" description="Disordered" evidence="1">
    <location>
        <begin position="36"/>
        <end position="59"/>
    </location>
</feature>
<sequence length="59" mass="6428">MNTRHAQQRRGRIAWALTCLIGLSLAGGMLSACGRIGSPQPPGPRSDFTYNRSYPAPDR</sequence>
<dbReference type="EMBL" id="POTC01000002">
    <property type="protein sequence ID" value="POF64003.1"/>
    <property type="molecule type" value="Genomic_DNA"/>
</dbReference>
<dbReference type="AlphaFoldDB" id="A0A2S3W628"/>
<name>A0A2S3W628_9PROT</name>
<comment type="caution">
    <text evidence="2">The sequence shown here is derived from an EMBL/GenBank/DDBJ whole genome shotgun (WGS) entry which is preliminary data.</text>
</comment>
<gene>
    <name evidence="2" type="ORF">KMAL_02680</name>
</gene>
<dbReference type="RefSeq" id="WP_110093964.1">
    <property type="nucleotide sequence ID" value="NZ_NKUE01000001.1"/>
</dbReference>
<dbReference type="OrthoDB" id="7278184at2"/>
<evidence type="ECO:0000256" key="1">
    <source>
        <dbReference type="SAM" id="MobiDB-lite"/>
    </source>
</evidence>
<accession>A0A2S3W628</accession>